<dbReference type="Gene3D" id="2.180.10.10">
    <property type="entry name" value="RHS repeat-associated core"/>
    <property type="match status" value="1"/>
</dbReference>
<proteinExistence type="predicted"/>
<dbReference type="SUPFAM" id="SSF56399">
    <property type="entry name" value="ADP-ribosylation"/>
    <property type="match status" value="1"/>
</dbReference>
<dbReference type="AlphaFoldDB" id="A0A193SRJ6"/>
<accession>A0A193SRJ6</accession>
<dbReference type="NCBIfam" id="TIGR01643">
    <property type="entry name" value="YD_repeat_2x"/>
    <property type="match status" value="1"/>
</dbReference>
<organism evidence="4 5">
    <name type="scientific">Pseudomonas cerasi</name>
    <dbReference type="NCBI Taxonomy" id="1583341"/>
    <lineage>
        <taxon>Bacteria</taxon>
        <taxon>Pseudomonadati</taxon>
        <taxon>Pseudomonadota</taxon>
        <taxon>Gammaproteobacteria</taxon>
        <taxon>Pseudomonadales</taxon>
        <taxon>Pseudomonadaceae</taxon>
        <taxon>Pseudomonas</taxon>
    </lineage>
</organism>
<evidence type="ECO:0000259" key="3">
    <source>
        <dbReference type="Pfam" id="PF25023"/>
    </source>
</evidence>
<protein>
    <submittedName>
        <fullName evidence="4">Sugar-binding protein</fullName>
    </submittedName>
</protein>
<dbReference type="InterPro" id="IPR050708">
    <property type="entry name" value="T6SS_VgrG/RHS"/>
</dbReference>
<evidence type="ECO:0000256" key="2">
    <source>
        <dbReference type="SAM" id="MobiDB-lite"/>
    </source>
</evidence>
<gene>
    <name evidence="4" type="ORF">PL963_03271</name>
</gene>
<dbReference type="InterPro" id="IPR022385">
    <property type="entry name" value="Rhs_assc_core"/>
</dbReference>
<dbReference type="InterPro" id="IPR056823">
    <property type="entry name" value="TEN-like_YD-shell"/>
</dbReference>
<feature type="region of interest" description="Disordered" evidence="2">
    <location>
        <begin position="364"/>
        <end position="394"/>
    </location>
</feature>
<keyword evidence="5" id="KW-1185">Reference proteome</keyword>
<feature type="domain" description="Teneurin-like YD-shell" evidence="3">
    <location>
        <begin position="17"/>
        <end position="185"/>
    </location>
</feature>
<dbReference type="InterPro" id="IPR006530">
    <property type="entry name" value="YD"/>
</dbReference>
<dbReference type="NCBIfam" id="TIGR03696">
    <property type="entry name" value="Rhs_assc_core"/>
    <property type="match status" value="1"/>
</dbReference>
<dbReference type="PANTHER" id="PTHR32305:SF17">
    <property type="entry name" value="TRNA NUCLEASE WAPA"/>
    <property type="match status" value="1"/>
</dbReference>
<dbReference type="PANTHER" id="PTHR32305">
    <property type="match status" value="1"/>
</dbReference>
<dbReference type="Proteomes" id="UP000239025">
    <property type="component" value="Chromosome 1"/>
</dbReference>
<dbReference type="EMBL" id="LT963395">
    <property type="protein sequence ID" value="SOS21366.1"/>
    <property type="molecule type" value="Genomic_DNA"/>
</dbReference>
<evidence type="ECO:0000313" key="4">
    <source>
        <dbReference type="EMBL" id="SOS21366.1"/>
    </source>
</evidence>
<keyword evidence="1" id="KW-0677">Repeat</keyword>
<sequence>MTQITNSNGEYYPPEIKLHYDPDGNLDIDEAGRTLKYDPLGRLIEVGTPSAGIHYKYDPQDQLTGETRGADRDLRFYRDGELANQLGSHAQSTFMRGDDYLLAEQQIDRTVLLATNDSDSVLGEVDANGINRRWYTAYGHASGEDPPHGRLGFNGELSEADTGWQMLGNGYRAYSPVLMRFNSPDSWSPFGEGGMNGYAYVEGDPVNMRDPTGHSPWGALIRFLRAPLNTAADASIPKTLLINSKTTPVRLRKMKPSTVNNFEKRVIRNERYFKSAKSELKAQERELSFYTVNGKRPPSKLVAAHSSAEENFEMYDFMYKEAQKEYKYAKKHEGKRIITKEVRSKLKSVTKEDDINQAIKAQQQRIALGNKRAKPSDIRLPEGERHYLGSNPDY</sequence>
<name>A0A193SRJ6_9PSED</name>
<evidence type="ECO:0000256" key="1">
    <source>
        <dbReference type="ARBA" id="ARBA00022737"/>
    </source>
</evidence>
<evidence type="ECO:0000313" key="5">
    <source>
        <dbReference type="Proteomes" id="UP000239025"/>
    </source>
</evidence>
<dbReference type="Pfam" id="PF25023">
    <property type="entry name" value="TEN_YD-shell"/>
    <property type="match status" value="1"/>
</dbReference>
<reference evidence="5" key="1">
    <citation type="submission" date="2017-11" db="EMBL/GenBank/DDBJ databases">
        <authorList>
            <person name="Blom J."/>
        </authorList>
    </citation>
    <scope>NUCLEOTIDE SEQUENCE [LARGE SCALE GENOMIC DNA]</scope>
</reference>
<feature type="compositionally biased region" description="Basic and acidic residues" evidence="2">
    <location>
        <begin position="374"/>
        <end position="387"/>
    </location>
</feature>